<evidence type="ECO:0000256" key="1">
    <source>
        <dbReference type="ARBA" id="ARBA00022729"/>
    </source>
</evidence>
<reference evidence="5" key="1">
    <citation type="submission" date="2022-01" db="EMBL/GenBank/DDBJ databases">
        <authorList>
            <person name="King R."/>
        </authorList>
    </citation>
    <scope>NUCLEOTIDE SEQUENCE</scope>
</reference>
<keyword evidence="6" id="KW-1185">Reference proteome</keyword>
<dbReference type="SMART" id="SM00700">
    <property type="entry name" value="JHBP"/>
    <property type="match status" value="1"/>
</dbReference>
<dbReference type="GO" id="GO:0005615">
    <property type="term" value="C:extracellular space"/>
    <property type="evidence" value="ECO:0007669"/>
    <property type="project" value="TreeGrafter"/>
</dbReference>
<gene>
    <name evidence="5" type="ORF">NEZAVI_LOCUS14560</name>
</gene>
<feature type="signal peptide" evidence="4">
    <location>
        <begin position="1"/>
        <end position="17"/>
    </location>
</feature>
<evidence type="ECO:0000256" key="2">
    <source>
        <dbReference type="ARBA" id="ARBA00023108"/>
    </source>
</evidence>
<accession>A0A9P0MVK9</accession>
<proteinExistence type="inferred from homology"/>
<dbReference type="Pfam" id="PF06585">
    <property type="entry name" value="JHBP"/>
    <property type="match status" value="1"/>
</dbReference>
<name>A0A9P0MVK9_NEZVI</name>
<keyword evidence="1 4" id="KW-0732">Signal</keyword>
<dbReference type="PANTHER" id="PTHR11008:SF41">
    <property type="entry name" value="RE70318P"/>
    <property type="match status" value="1"/>
</dbReference>
<evidence type="ECO:0000256" key="3">
    <source>
        <dbReference type="ARBA" id="ARBA00060902"/>
    </source>
</evidence>
<sequence length="249" mass="27440">MSSVLYLVLLFGAAVSAKHVLPSYVKTCSRNDPNLSECALKRGKEIIPKIIKGDPSIRLPVLDPMMLDKVGISTTGRANGGGLQLTCYKCNVYGLSNAVLQDIKIDLAKKHIALKIFVPQLSVAGKYDVNGKLLLFPITGNGQANITLLDLKAEAALDWKLIKRKGSEYAHISRDRVDFTASRLKLSLTGLFGGDKALSDNMNQILNDNWREVLDDLKPSISGTVSEIIKFTLNNIFDMIPYELFFPEK</sequence>
<dbReference type="AlphaFoldDB" id="A0A9P0MVK9"/>
<dbReference type="EMBL" id="OV725082">
    <property type="protein sequence ID" value="CAH1406674.1"/>
    <property type="molecule type" value="Genomic_DNA"/>
</dbReference>
<dbReference type="Proteomes" id="UP001152798">
    <property type="component" value="Chromosome 6"/>
</dbReference>
<comment type="similarity">
    <text evidence="3">Belongs to the TO family.</text>
</comment>
<evidence type="ECO:0000256" key="4">
    <source>
        <dbReference type="SAM" id="SignalP"/>
    </source>
</evidence>
<dbReference type="Gene3D" id="3.15.10.30">
    <property type="entry name" value="Haemolymph juvenile hormone binding protein"/>
    <property type="match status" value="1"/>
</dbReference>
<dbReference type="InterPro" id="IPR010562">
    <property type="entry name" value="Haemolymph_juvenile_hormone-bd"/>
</dbReference>
<dbReference type="OrthoDB" id="8194225at2759"/>
<dbReference type="GO" id="GO:0007623">
    <property type="term" value="P:circadian rhythm"/>
    <property type="evidence" value="ECO:0007669"/>
    <property type="project" value="UniProtKB-ARBA"/>
</dbReference>
<evidence type="ECO:0000313" key="6">
    <source>
        <dbReference type="Proteomes" id="UP001152798"/>
    </source>
</evidence>
<feature type="chain" id="PRO_5040237906" evidence="4">
    <location>
        <begin position="18"/>
        <end position="249"/>
    </location>
</feature>
<dbReference type="PANTHER" id="PTHR11008">
    <property type="entry name" value="PROTEIN TAKEOUT-LIKE PROTEIN"/>
    <property type="match status" value="1"/>
</dbReference>
<organism evidence="5 6">
    <name type="scientific">Nezara viridula</name>
    <name type="common">Southern green stink bug</name>
    <name type="synonym">Cimex viridulus</name>
    <dbReference type="NCBI Taxonomy" id="85310"/>
    <lineage>
        <taxon>Eukaryota</taxon>
        <taxon>Metazoa</taxon>
        <taxon>Ecdysozoa</taxon>
        <taxon>Arthropoda</taxon>
        <taxon>Hexapoda</taxon>
        <taxon>Insecta</taxon>
        <taxon>Pterygota</taxon>
        <taxon>Neoptera</taxon>
        <taxon>Paraneoptera</taxon>
        <taxon>Hemiptera</taxon>
        <taxon>Heteroptera</taxon>
        <taxon>Panheteroptera</taxon>
        <taxon>Pentatomomorpha</taxon>
        <taxon>Pentatomoidea</taxon>
        <taxon>Pentatomidae</taxon>
        <taxon>Pentatominae</taxon>
        <taxon>Nezara</taxon>
    </lineage>
</organism>
<protein>
    <submittedName>
        <fullName evidence="5">Uncharacterized protein</fullName>
    </submittedName>
</protein>
<keyword evidence="2" id="KW-0090">Biological rhythms</keyword>
<dbReference type="InterPro" id="IPR038606">
    <property type="entry name" value="To_sf"/>
</dbReference>
<dbReference type="FunFam" id="3.15.10.30:FF:000001">
    <property type="entry name" value="Takeout-like protein 1"/>
    <property type="match status" value="1"/>
</dbReference>
<evidence type="ECO:0000313" key="5">
    <source>
        <dbReference type="EMBL" id="CAH1406674.1"/>
    </source>
</evidence>